<feature type="region of interest" description="Disordered" evidence="1">
    <location>
        <begin position="636"/>
        <end position="660"/>
    </location>
</feature>
<evidence type="ECO:0000313" key="4">
    <source>
        <dbReference type="Proteomes" id="UP001310594"/>
    </source>
</evidence>
<evidence type="ECO:0008006" key="5">
    <source>
        <dbReference type="Google" id="ProtNLM"/>
    </source>
</evidence>
<evidence type="ECO:0000256" key="2">
    <source>
        <dbReference type="SAM" id="SignalP"/>
    </source>
</evidence>
<accession>A0AAN8A1H3</accession>
<sequence length="1003" mass="103225">MRLQATIQYLLLFAVRGRTDGDVQPSNASDVFPSTTYRNTSSSGALSTTLQPSSSQAVGNIGSYVLQGIGISGTSDGTADSSSLNASNSASTTFTPSYPDDIYAVITTSSIVFYNQSLRPTGDGPAYAIQCDALWKSWSASSISRSFTFVNTTLWATNTNWTGQLTTLGGCDTHTRLIGSFTPTASSSFLTYSETLFEASLGPQPTCTVQPSDCNKLWDVYMANTAAAQTNITLASSATAITIGNATTSFTNPQSTLPVLTINGTAFSGIVETTAYTVYLPSTTSTNTPSIIENTVYDLGPNGNLTAGTPMTWHNTAYLTATEPACHPTHGVCGPCTIFGGQVQLLYFPVAANVCRNMCATSPPPPSLCPLGSTTAPYTSGLFAEGWNCQSYGHCHYAEGNMSTMNSGPYAVFNGTTLYHNRAYISLSTVYASDQCGTVGTPHVGSVLTLASSQIFSYDRQLIPEVCGDYGYSFNFANLLPNLPYSAFRDWPGDKPGCSTPASGFPLPGGFVDGSAVLPGGLCSTIIDDMYFPVLVVPTEIRNLDPAWATCGVALEGLYDPPKALTAATNLDGLLGPYVITTSTASPASTVYAPGPSATTTISRTVAQDPSSSANQPSSVVPLPDTIQTLTSTLDSQLSAMASSSTPSSDGPSPSYADSSSDEYATVSFVTSSKPFSSDGSSSQYTSTPSTAASEDTNVGAAVASILASDPQTYEPGQYGTSSTSAKDPGVVVASILANGGSTSHATDSTSTIVEDTPLDPLVFTAGEQVYSVTNAPGLSGVFAVDGISITAGASAQQINGHEISALPLGVVVDGTTVTPAAVGASTLEIIQSTRTGSDSRSTLEAIIDGSITIRPGSDAVQDGHTYSLGPSGVVVDGTATYIVPDSPISGEIPFTAESQTLTAKPISGATAVYVIDSTTVSATGSVIKVDGVTLTVQSSSLVVNESQASSTWTASSQSGDPQTAQTSASVNASSGRLMIGGGAKLLLLVTALITFAREVYEQ</sequence>
<protein>
    <recommendedName>
        <fullName evidence="5">YHYH domain-containing protein</fullName>
    </recommendedName>
</protein>
<feature type="signal peptide" evidence="2">
    <location>
        <begin position="1"/>
        <end position="21"/>
    </location>
</feature>
<comment type="caution">
    <text evidence="3">The sequence shown here is derived from an EMBL/GenBank/DDBJ whole genome shotgun (WGS) entry which is preliminary data.</text>
</comment>
<reference evidence="3" key="1">
    <citation type="submission" date="2023-08" db="EMBL/GenBank/DDBJ databases">
        <title>Black Yeasts Isolated from many extreme environments.</title>
        <authorList>
            <person name="Coleine C."/>
            <person name="Stajich J.E."/>
            <person name="Selbmann L."/>
        </authorList>
    </citation>
    <scope>NUCLEOTIDE SEQUENCE</scope>
    <source>
        <strain evidence="3">CCFEE 5810</strain>
    </source>
</reference>
<feature type="chain" id="PRO_5043022528" description="YHYH domain-containing protein" evidence="2">
    <location>
        <begin position="22"/>
        <end position="1003"/>
    </location>
</feature>
<feature type="compositionally biased region" description="Low complexity" evidence="1">
    <location>
        <begin position="672"/>
        <end position="694"/>
    </location>
</feature>
<dbReference type="AlphaFoldDB" id="A0AAN8A1H3"/>
<organism evidence="3 4">
    <name type="scientific">Elasticomyces elasticus</name>
    <dbReference type="NCBI Taxonomy" id="574655"/>
    <lineage>
        <taxon>Eukaryota</taxon>
        <taxon>Fungi</taxon>
        <taxon>Dikarya</taxon>
        <taxon>Ascomycota</taxon>
        <taxon>Pezizomycotina</taxon>
        <taxon>Dothideomycetes</taxon>
        <taxon>Dothideomycetidae</taxon>
        <taxon>Mycosphaerellales</taxon>
        <taxon>Teratosphaeriaceae</taxon>
        <taxon>Elasticomyces</taxon>
    </lineage>
</organism>
<dbReference type="Proteomes" id="UP001310594">
    <property type="component" value="Unassembled WGS sequence"/>
</dbReference>
<name>A0AAN8A1H3_9PEZI</name>
<keyword evidence="2" id="KW-0732">Signal</keyword>
<feature type="region of interest" description="Disordered" evidence="1">
    <location>
        <begin position="672"/>
        <end position="696"/>
    </location>
</feature>
<feature type="compositionally biased region" description="Low complexity" evidence="1">
    <location>
        <begin position="636"/>
        <end position="655"/>
    </location>
</feature>
<evidence type="ECO:0000313" key="3">
    <source>
        <dbReference type="EMBL" id="KAK5699992.1"/>
    </source>
</evidence>
<evidence type="ECO:0000256" key="1">
    <source>
        <dbReference type="SAM" id="MobiDB-lite"/>
    </source>
</evidence>
<gene>
    <name evidence="3" type="ORF">LTR97_006126</name>
</gene>
<proteinExistence type="predicted"/>
<dbReference type="EMBL" id="JAVRQU010000008">
    <property type="protein sequence ID" value="KAK5699992.1"/>
    <property type="molecule type" value="Genomic_DNA"/>
</dbReference>